<name>A0ABZ0Z1J9_9CAUD</name>
<proteinExistence type="predicted"/>
<dbReference type="Proteomes" id="UP001348805">
    <property type="component" value="Segment"/>
</dbReference>
<organism evidence="1 2">
    <name type="scientific">phage Lak_Megaphage_RVC_AP3_GC26</name>
    <dbReference type="NCBI Taxonomy" id="3109225"/>
    <lineage>
        <taxon>Viruses</taxon>
        <taxon>Duplodnaviria</taxon>
        <taxon>Heunggongvirae</taxon>
        <taxon>Uroviricota</taxon>
        <taxon>Caudoviricetes</taxon>
        <taxon>Caudoviricetes code 15 clade</taxon>
    </lineage>
</organism>
<protein>
    <submittedName>
        <fullName evidence="1">Uncharacterized protein</fullName>
    </submittedName>
</protein>
<reference evidence="1 2" key="1">
    <citation type="submission" date="2023-11" db="EMBL/GenBank/DDBJ databases">
        <authorList>
            <person name="Cook R."/>
            <person name="Crisci M."/>
            <person name="Pye H."/>
            <person name="Adriaenssens E."/>
            <person name="Santini J."/>
        </authorList>
    </citation>
    <scope>NUCLEOTIDE SEQUENCE [LARGE SCALE GENOMIC DNA]</scope>
    <source>
        <strain evidence="1">Lak_Megaphage_RVC_AP3_GC26</strain>
    </source>
</reference>
<sequence>MTENEIIDAISFINAHKDIVGYNIARKATELIYKYDGYPDLDDIEHKRLYDFYEKHKEVCKGGDSYRLIELYTCGFTNTYVCNVCNESYDYTNYDKECWSDGKREKLPFSFIEVGTGIGPCITIVCTENNDSKDITDIDSW</sequence>
<evidence type="ECO:0000313" key="1">
    <source>
        <dbReference type="EMBL" id="WQJ51487.1"/>
    </source>
</evidence>
<evidence type="ECO:0000313" key="2">
    <source>
        <dbReference type="Proteomes" id="UP001348805"/>
    </source>
</evidence>
<accession>A0ABZ0Z1J9</accession>
<dbReference type="EMBL" id="OR769219">
    <property type="protein sequence ID" value="WQJ51487.1"/>
    <property type="molecule type" value="Genomic_DNA"/>
</dbReference>
<keyword evidence="2" id="KW-1185">Reference proteome</keyword>